<organism evidence="7 8">
    <name type="scientific">Timema podura</name>
    <name type="common">Walking stick</name>
    <dbReference type="NCBI Taxonomy" id="61482"/>
    <lineage>
        <taxon>Eukaryota</taxon>
        <taxon>Metazoa</taxon>
        <taxon>Ecdysozoa</taxon>
        <taxon>Arthropoda</taxon>
        <taxon>Hexapoda</taxon>
        <taxon>Insecta</taxon>
        <taxon>Pterygota</taxon>
        <taxon>Neoptera</taxon>
        <taxon>Polyneoptera</taxon>
        <taxon>Phasmatodea</taxon>
        <taxon>Timematodea</taxon>
        <taxon>Timematoidea</taxon>
        <taxon>Timematidae</taxon>
        <taxon>Timema</taxon>
    </lineage>
</organism>
<evidence type="ECO:0000256" key="2">
    <source>
        <dbReference type="ARBA" id="ARBA00022801"/>
    </source>
</evidence>
<protein>
    <recommendedName>
        <fullName evidence="6">Helicase C-terminal domain-containing protein</fullName>
    </recommendedName>
</protein>
<keyword evidence="8" id="KW-1185">Reference proteome</keyword>
<dbReference type="SUPFAM" id="SSF52540">
    <property type="entry name" value="P-loop containing nucleoside triphosphate hydrolases"/>
    <property type="match status" value="1"/>
</dbReference>
<keyword evidence="1" id="KW-0547">Nucleotide-binding</keyword>
<feature type="domain" description="Helicase C-terminal" evidence="6">
    <location>
        <begin position="1"/>
        <end position="129"/>
    </location>
</feature>
<dbReference type="InterPro" id="IPR001650">
    <property type="entry name" value="Helicase_C-like"/>
</dbReference>
<dbReference type="Gene3D" id="3.40.50.300">
    <property type="entry name" value="P-loop containing nucleotide triphosphate hydrolases"/>
    <property type="match status" value="1"/>
</dbReference>
<evidence type="ECO:0000256" key="4">
    <source>
        <dbReference type="ARBA" id="ARBA00022840"/>
    </source>
</evidence>
<accession>A0ABN7PCU7</accession>
<keyword evidence="4" id="KW-0067">ATP-binding</keyword>
<dbReference type="SMART" id="SM00490">
    <property type="entry name" value="HELICc"/>
    <property type="match status" value="1"/>
</dbReference>
<gene>
    <name evidence="7" type="ORF">TPAB3V08_LOCUS11431</name>
</gene>
<evidence type="ECO:0000313" key="8">
    <source>
        <dbReference type="Proteomes" id="UP001153148"/>
    </source>
</evidence>
<dbReference type="CDD" id="cd18795">
    <property type="entry name" value="SF2_C_Ski2"/>
    <property type="match status" value="1"/>
</dbReference>
<dbReference type="Proteomes" id="UP001153148">
    <property type="component" value="Unassembled WGS sequence"/>
</dbReference>
<evidence type="ECO:0000256" key="5">
    <source>
        <dbReference type="ARBA" id="ARBA00047984"/>
    </source>
</evidence>
<dbReference type="PANTHER" id="PTHR12131:SF1">
    <property type="entry name" value="ATP-DEPENDENT RNA HELICASE SUPV3L1, MITOCHONDRIAL-RELATED"/>
    <property type="match status" value="1"/>
</dbReference>
<proteinExistence type="predicted"/>
<dbReference type="Pfam" id="PF00271">
    <property type="entry name" value="Helicase_C"/>
    <property type="match status" value="1"/>
</dbReference>
<keyword evidence="3" id="KW-0347">Helicase</keyword>
<comment type="caution">
    <text evidence="7">The sequence shown here is derived from an EMBL/GenBank/DDBJ whole genome shotgun (WGS) entry which is preliminary data.</text>
</comment>
<dbReference type="EMBL" id="CAJPIN010034426">
    <property type="protein sequence ID" value="CAG2064485.1"/>
    <property type="molecule type" value="Genomic_DNA"/>
</dbReference>
<evidence type="ECO:0000313" key="7">
    <source>
        <dbReference type="EMBL" id="CAG2064485.1"/>
    </source>
</evidence>
<sequence>MQNLLMQGIGIHHSGILPILKEIVEMLFQEGKVKLLFATETFAMGVNMPARTVLFDSVRKFDGIEMRNLLPAEYIQMAGRAGRRGLDKTGTVIIICKSNVPGKLELREMMLGKGGSEPLVLEPTYYPKL</sequence>
<evidence type="ECO:0000256" key="3">
    <source>
        <dbReference type="ARBA" id="ARBA00022806"/>
    </source>
</evidence>
<dbReference type="PANTHER" id="PTHR12131">
    <property type="entry name" value="ATP-DEPENDENT RNA AND DNA HELICASE"/>
    <property type="match status" value="1"/>
</dbReference>
<dbReference type="InterPro" id="IPR027417">
    <property type="entry name" value="P-loop_NTPase"/>
</dbReference>
<reference evidence="7" key="1">
    <citation type="submission" date="2021-03" db="EMBL/GenBank/DDBJ databases">
        <authorList>
            <person name="Tran Van P."/>
        </authorList>
    </citation>
    <scope>NUCLEOTIDE SEQUENCE</scope>
</reference>
<dbReference type="PROSITE" id="PS51194">
    <property type="entry name" value="HELICASE_CTER"/>
    <property type="match status" value="1"/>
</dbReference>
<evidence type="ECO:0000256" key="1">
    <source>
        <dbReference type="ARBA" id="ARBA00022741"/>
    </source>
</evidence>
<dbReference type="InterPro" id="IPR050699">
    <property type="entry name" value="RNA-DNA_Helicase"/>
</dbReference>
<name>A0ABN7PCU7_TIMPD</name>
<evidence type="ECO:0000259" key="6">
    <source>
        <dbReference type="PROSITE" id="PS51194"/>
    </source>
</evidence>
<keyword evidence="2" id="KW-0378">Hydrolase</keyword>
<comment type="catalytic activity">
    <reaction evidence="5">
        <text>ATP + H2O = ADP + phosphate + H(+)</text>
        <dbReference type="Rhea" id="RHEA:13065"/>
        <dbReference type="ChEBI" id="CHEBI:15377"/>
        <dbReference type="ChEBI" id="CHEBI:15378"/>
        <dbReference type="ChEBI" id="CHEBI:30616"/>
        <dbReference type="ChEBI" id="CHEBI:43474"/>
        <dbReference type="ChEBI" id="CHEBI:456216"/>
        <dbReference type="EC" id="3.6.4.13"/>
    </reaction>
</comment>